<dbReference type="GO" id="GO:0050661">
    <property type="term" value="F:NADP binding"/>
    <property type="evidence" value="ECO:0007669"/>
    <property type="project" value="InterPro"/>
</dbReference>
<dbReference type="EMBL" id="AOME01000075">
    <property type="protein sequence ID" value="EMA50015.1"/>
    <property type="molecule type" value="Genomic_DNA"/>
</dbReference>
<dbReference type="Gene3D" id="3.40.50.720">
    <property type="entry name" value="NAD(P)-binding Rossmann-like Domain"/>
    <property type="match status" value="1"/>
</dbReference>
<dbReference type="Pfam" id="PF03807">
    <property type="entry name" value="F420_oxidored"/>
    <property type="match status" value="1"/>
</dbReference>
<evidence type="ECO:0000313" key="3">
    <source>
        <dbReference type="EMBL" id="EMA50015.1"/>
    </source>
</evidence>
<dbReference type="GO" id="GO:0008823">
    <property type="term" value="F:cupric reductase (NADH) activity"/>
    <property type="evidence" value="ECO:0007669"/>
    <property type="project" value="TreeGrafter"/>
</dbReference>
<dbReference type="GO" id="GO:0016651">
    <property type="term" value="F:oxidoreductase activity, acting on NAD(P)H"/>
    <property type="evidence" value="ECO:0007669"/>
    <property type="project" value="InterPro"/>
</dbReference>
<reference evidence="3 4" key="1">
    <citation type="journal article" date="2014" name="PLoS Genet.">
        <title>Phylogenetically driven sequencing of extremely halophilic archaea reveals strategies for static and dynamic osmo-response.</title>
        <authorList>
            <person name="Becker E.A."/>
            <person name="Seitzer P.M."/>
            <person name="Tritt A."/>
            <person name="Larsen D."/>
            <person name="Krusor M."/>
            <person name="Yao A.I."/>
            <person name="Wu D."/>
            <person name="Madern D."/>
            <person name="Eisen J.A."/>
            <person name="Darling A.E."/>
            <person name="Facciotti M.T."/>
        </authorList>
    </citation>
    <scope>NUCLEOTIDE SEQUENCE [LARGE SCALE GENOMIC DNA]</scope>
    <source>
        <strain evidence="3 4">DSM 8989</strain>
    </source>
</reference>
<sequence>MYKRQGESRAADYRNRLADRGIDTDISGTDNASAAAGSRIVVAGVPPAYAADTIEAVRDDLTEEAIVVSPAVAMARNGTGFHYDTPEAGSVAEAVAAVTPDEVPIVSAFQNLAAGALTDLDRELALDVVVSGDDADAKGVVVELAEEIDGLRALDAGPLANSAEIESITPLLINLAMNNDGMHDLGVRFQ</sequence>
<accession>M0N046</accession>
<dbReference type="PATRIC" id="fig|1227456.3.peg.3195"/>
<dbReference type="GO" id="GO:0006740">
    <property type="term" value="P:NADPH regeneration"/>
    <property type="evidence" value="ECO:0007669"/>
    <property type="project" value="InterPro"/>
</dbReference>
<dbReference type="InterPro" id="IPR010185">
    <property type="entry name" value="NpdG"/>
</dbReference>
<dbReference type="InterPro" id="IPR051267">
    <property type="entry name" value="STEAP_metalloreductase"/>
</dbReference>
<keyword evidence="1" id="KW-0560">Oxidoreductase</keyword>
<dbReference type="InterPro" id="IPR036291">
    <property type="entry name" value="NAD(P)-bd_dom_sf"/>
</dbReference>
<proteinExistence type="predicted"/>
<dbReference type="SUPFAM" id="SSF51735">
    <property type="entry name" value="NAD(P)-binding Rossmann-fold domains"/>
    <property type="match status" value="1"/>
</dbReference>
<dbReference type="GO" id="GO:0015677">
    <property type="term" value="P:copper ion import"/>
    <property type="evidence" value="ECO:0007669"/>
    <property type="project" value="TreeGrafter"/>
</dbReference>
<organism evidence="3 4">
    <name type="scientific">Halococcus salifodinae DSM 8989</name>
    <dbReference type="NCBI Taxonomy" id="1227456"/>
    <lineage>
        <taxon>Archaea</taxon>
        <taxon>Methanobacteriati</taxon>
        <taxon>Methanobacteriota</taxon>
        <taxon>Stenosarchaea group</taxon>
        <taxon>Halobacteria</taxon>
        <taxon>Halobacteriales</taxon>
        <taxon>Halococcaceae</taxon>
        <taxon>Halococcus</taxon>
    </lineage>
</organism>
<keyword evidence="4" id="KW-1185">Reference proteome</keyword>
<dbReference type="PANTHER" id="PTHR14239">
    <property type="entry name" value="DUDULIN-RELATED"/>
    <property type="match status" value="1"/>
</dbReference>
<dbReference type="InterPro" id="IPR028939">
    <property type="entry name" value="P5C_Rdtase_cat_N"/>
</dbReference>
<gene>
    <name evidence="3" type="ORF">C450_15735</name>
</gene>
<dbReference type="GO" id="GO:0052851">
    <property type="term" value="F:ferric-chelate reductase (NADPH) activity"/>
    <property type="evidence" value="ECO:0007669"/>
    <property type="project" value="TreeGrafter"/>
</dbReference>
<comment type="caution">
    <text evidence="3">The sequence shown here is derived from an EMBL/GenBank/DDBJ whole genome shotgun (WGS) entry which is preliminary data.</text>
</comment>
<name>M0N046_9EURY</name>
<dbReference type="AlphaFoldDB" id="M0N046"/>
<evidence type="ECO:0000259" key="2">
    <source>
        <dbReference type="Pfam" id="PF03807"/>
    </source>
</evidence>
<evidence type="ECO:0000313" key="4">
    <source>
        <dbReference type="Proteomes" id="UP000011625"/>
    </source>
</evidence>
<dbReference type="STRING" id="1227456.C450_15735"/>
<feature type="domain" description="Pyrroline-5-carboxylate reductase catalytic N-terminal" evidence="2">
    <location>
        <begin position="8"/>
        <end position="71"/>
    </location>
</feature>
<dbReference type="GO" id="GO:0070967">
    <property type="term" value="F:coenzyme F420 binding"/>
    <property type="evidence" value="ECO:0007669"/>
    <property type="project" value="InterPro"/>
</dbReference>
<protein>
    <submittedName>
        <fullName evidence="3">NADPH-dependent F420 reductase</fullName>
    </submittedName>
</protein>
<evidence type="ECO:0000256" key="1">
    <source>
        <dbReference type="ARBA" id="ARBA00023002"/>
    </source>
</evidence>
<dbReference type="NCBIfam" id="TIGR01915">
    <property type="entry name" value="npdG"/>
    <property type="match status" value="1"/>
</dbReference>
<dbReference type="GO" id="GO:0005886">
    <property type="term" value="C:plasma membrane"/>
    <property type="evidence" value="ECO:0007669"/>
    <property type="project" value="TreeGrafter"/>
</dbReference>
<dbReference type="Proteomes" id="UP000011625">
    <property type="component" value="Unassembled WGS sequence"/>
</dbReference>
<dbReference type="PANTHER" id="PTHR14239:SF0">
    <property type="entry name" value="F420-DEPENDENT NADP REDUCTASE"/>
    <property type="match status" value="1"/>
</dbReference>